<keyword evidence="1" id="KW-0472">Membrane</keyword>
<gene>
    <name evidence="3" type="primary">LOC101494248</name>
</gene>
<dbReference type="KEGG" id="cam:101494248"/>
<dbReference type="Proteomes" id="UP000087171">
    <property type="component" value="Chromosome Ca3"/>
</dbReference>
<evidence type="ECO:0000256" key="1">
    <source>
        <dbReference type="SAM" id="Phobius"/>
    </source>
</evidence>
<keyword evidence="2" id="KW-1185">Reference proteome</keyword>
<evidence type="ECO:0000313" key="3">
    <source>
        <dbReference type="RefSeq" id="XP_004492880.1"/>
    </source>
</evidence>
<dbReference type="GeneID" id="101494248"/>
<feature type="transmembrane region" description="Helical" evidence="1">
    <location>
        <begin position="331"/>
        <end position="352"/>
    </location>
</feature>
<accession>A0A1S2XQE5</accession>
<feature type="transmembrane region" description="Helical" evidence="1">
    <location>
        <begin position="262"/>
        <end position="282"/>
    </location>
</feature>
<proteinExistence type="predicted"/>
<evidence type="ECO:0000313" key="2">
    <source>
        <dbReference type="Proteomes" id="UP000087171"/>
    </source>
</evidence>
<organism evidence="2 3">
    <name type="scientific">Cicer arietinum</name>
    <name type="common">Chickpea</name>
    <name type="synonym">Garbanzo</name>
    <dbReference type="NCBI Taxonomy" id="3827"/>
    <lineage>
        <taxon>Eukaryota</taxon>
        <taxon>Viridiplantae</taxon>
        <taxon>Streptophyta</taxon>
        <taxon>Embryophyta</taxon>
        <taxon>Tracheophyta</taxon>
        <taxon>Spermatophyta</taxon>
        <taxon>Magnoliopsida</taxon>
        <taxon>eudicotyledons</taxon>
        <taxon>Gunneridae</taxon>
        <taxon>Pentapetalae</taxon>
        <taxon>rosids</taxon>
        <taxon>fabids</taxon>
        <taxon>Fabales</taxon>
        <taxon>Fabaceae</taxon>
        <taxon>Papilionoideae</taxon>
        <taxon>50 kb inversion clade</taxon>
        <taxon>NPAAA clade</taxon>
        <taxon>Hologalegina</taxon>
        <taxon>IRL clade</taxon>
        <taxon>Cicereae</taxon>
        <taxon>Cicer</taxon>
    </lineage>
</organism>
<reference evidence="3" key="2">
    <citation type="submission" date="2025-08" db="UniProtKB">
        <authorList>
            <consortium name="RefSeq"/>
        </authorList>
    </citation>
    <scope>IDENTIFICATION</scope>
    <source>
        <tissue evidence="3">Etiolated seedlings</tissue>
    </source>
</reference>
<dbReference type="AlphaFoldDB" id="A0A1S2XQE5"/>
<dbReference type="RefSeq" id="XP_004492880.1">
    <property type="nucleotide sequence ID" value="XM_004492823.3"/>
</dbReference>
<reference evidence="2" key="1">
    <citation type="journal article" date="2013" name="Nat. Biotechnol.">
        <title>Draft genome sequence of chickpea (Cicer arietinum) provides a resource for trait improvement.</title>
        <authorList>
            <person name="Varshney R.K."/>
            <person name="Song C."/>
            <person name="Saxena R.K."/>
            <person name="Azam S."/>
            <person name="Yu S."/>
            <person name="Sharpe A.G."/>
            <person name="Cannon S."/>
            <person name="Baek J."/>
            <person name="Rosen B.D."/>
            <person name="Tar'an B."/>
            <person name="Millan T."/>
            <person name="Zhang X."/>
            <person name="Ramsay L.D."/>
            <person name="Iwata A."/>
            <person name="Wang Y."/>
            <person name="Nelson W."/>
            <person name="Farmer A.D."/>
            <person name="Gaur P.M."/>
            <person name="Soderlund C."/>
            <person name="Penmetsa R.V."/>
            <person name="Xu C."/>
            <person name="Bharti A.K."/>
            <person name="He W."/>
            <person name="Winter P."/>
            <person name="Zhao S."/>
            <person name="Hane J.K."/>
            <person name="Carrasquilla-Garcia N."/>
            <person name="Condie J.A."/>
            <person name="Upadhyaya H.D."/>
            <person name="Luo M.C."/>
            <person name="Thudi M."/>
            <person name="Gowda C.L."/>
            <person name="Singh N.P."/>
            <person name="Lichtenzveig J."/>
            <person name="Gali K.K."/>
            <person name="Rubio J."/>
            <person name="Nadarajan N."/>
            <person name="Dolezel J."/>
            <person name="Bansal K.C."/>
            <person name="Xu X."/>
            <person name="Edwards D."/>
            <person name="Zhang G."/>
            <person name="Kahl G."/>
            <person name="Gil J."/>
            <person name="Singh K.B."/>
            <person name="Datta S.K."/>
            <person name="Jackson S.A."/>
            <person name="Wang J."/>
            <person name="Cook D.R."/>
        </authorList>
    </citation>
    <scope>NUCLEOTIDE SEQUENCE [LARGE SCALE GENOMIC DNA]</scope>
    <source>
        <strain evidence="2">cv. CDC Frontier</strain>
    </source>
</reference>
<keyword evidence="1" id="KW-1133">Transmembrane helix</keyword>
<feature type="transmembrane region" description="Helical" evidence="1">
    <location>
        <begin position="289"/>
        <end position="311"/>
    </location>
</feature>
<sequence length="389" mass="44392">MDETIIDERSLRALLAAGIETIKVEEHIIEVRPALRMLFNYEKFWSELRKDNLEFITRDETDDPLSLRKVMGISSLHEKLYLGEASKVGYTDAPAASPFLVEVGEILVDEKDMGSTSRNELREGCFVLLKGDGTIDARSLHEIEEKLKKDYIQKKKEEEEEGRQNNRLEVEEGPDLANRHSLFFLRDWENSICEPKPFMRSVADCVVRIDPKSRALLIISSGGVQSYMAKILNTPFENGNIPQIQSSKLSIKEAFFTYFQEMTYITLFMVCYTIAWILILPLRPAGVKFFLVLLLVYVPVSYLPELVANASGEHYVTCGSLKLPLMFFKTLGAFGISLIWGLLAFLVVYLNWRFIYKETPTRVEEVEAEAEVEVEVEVEADLDPILPVV</sequence>
<keyword evidence="1" id="KW-0812">Transmembrane</keyword>
<name>A0A1S2XQE5_CICAR</name>
<dbReference type="PaxDb" id="3827-XP_004492880.1"/>
<protein>
    <submittedName>
        <fullName evidence="3">Uncharacterized protein LOC101494248</fullName>
    </submittedName>
</protein>
<dbReference type="OrthoDB" id="1435679at2759"/>